<evidence type="ECO:0000256" key="2">
    <source>
        <dbReference type="SAM" id="Phobius"/>
    </source>
</evidence>
<feature type="transmembrane region" description="Helical" evidence="2">
    <location>
        <begin position="41"/>
        <end position="62"/>
    </location>
</feature>
<reference evidence="3 4" key="1">
    <citation type="submission" date="2020-08" db="EMBL/GenBank/DDBJ databases">
        <title>Sequencing the genomes of 1000 actinobacteria strains.</title>
        <authorList>
            <person name="Klenk H.-P."/>
        </authorList>
    </citation>
    <scope>NUCLEOTIDE SEQUENCE [LARGE SCALE GENOMIC DNA]</scope>
    <source>
        <strain evidence="3 4">DSM 43582</strain>
    </source>
</reference>
<dbReference type="Proteomes" id="UP000540412">
    <property type="component" value="Unassembled WGS sequence"/>
</dbReference>
<dbReference type="RefSeq" id="WP_040744095.1">
    <property type="nucleotide sequence ID" value="NZ_JACHIT010000001.1"/>
</dbReference>
<feature type="transmembrane region" description="Helical" evidence="2">
    <location>
        <begin position="68"/>
        <end position="87"/>
    </location>
</feature>
<protein>
    <recommendedName>
        <fullName evidence="5">SLATT domain-containing protein</fullName>
    </recommendedName>
</protein>
<feature type="region of interest" description="Disordered" evidence="1">
    <location>
        <begin position="137"/>
        <end position="175"/>
    </location>
</feature>
<dbReference type="AlphaFoldDB" id="A0A7W9PDZ4"/>
<organism evidence="3 4">
    <name type="scientific">Nocardia transvalensis</name>
    <dbReference type="NCBI Taxonomy" id="37333"/>
    <lineage>
        <taxon>Bacteria</taxon>
        <taxon>Bacillati</taxon>
        <taxon>Actinomycetota</taxon>
        <taxon>Actinomycetes</taxon>
        <taxon>Mycobacteriales</taxon>
        <taxon>Nocardiaceae</taxon>
        <taxon>Nocardia</taxon>
    </lineage>
</organism>
<keyword evidence="2" id="KW-0472">Membrane</keyword>
<gene>
    <name evidence="3" type="ORF">BJY24_002780</name>
</gene>
<evidence type="ECO:0008006" key="5">
    <source>
        <dbReference type="Google" id="ProtNLM"/>
    </source>
</evidence>
<comment type="caution">
    <text evidence="3">The sequence shown here is derived from an EMBL/GenBank/DDBJ whole genome shotgun (WGS) entry which is preliminary data.</text>
</comment>
<keyword evidence="2" id="KW-0812">Transmembrane</keyword>
<dbReference type="EMBL" id="JACHIT010000001">
    <property type="protein sequence ID" value="MBB5913913.1"/>
    <property type="molecule type" value="Genomic_DNA"/>
</dbReference>
<keyword evidence="2" id="KW-1133">Transmembrane helix</keyword>
<evidence type="ECO:0000313" key="3">
    <source>
        <dbReference type="EMBL" id="MBB5913913.1"/>
    </source>
</evidence>
<evidence type="ECO:0000313" key="4">
    <source>
        <dbReference type="Proteomes" id="UP000540412"/>
    </source>
</evidence>
<evidence type="ECO:0000256" key="1">
    <source>
        <dbReference type="SAM" id="MobiDB-lite"/>
    </source>
</evidence>
<sequence>MVEVSESERRQALAEEFSRLEESAMYSAQNQFEQAKQWRGINLMLGLPASVLAAVSGATALASTAGRFWAGLLALGAAAFGAVLTTVNASHRTNQASSGANAYLEIQTAARQARLLDLPVTDLDEMRAALAEITARRDEQNKTAEPPNRWARRRAQKNITTGGQTYEVDSTGKGA</sequence>
<feature type="compositionally biased region" description="Polar residues" evidence="1">
    <location>
        <begin position="157"/>
        <end position="168"/>
    </location>
</feature>
<dbReference type="NCBIfam" id="NF033632">
    <property type="entry name" value="SLATT_4"/>
    <property type="match status" value="1"/>
</dbReference>
<keyword evidence="4" id="KW-1185">Reference proteome</keyword>
<name>A0A7W9PDZ4_9NOCA</name>
<proteinExistence type="predicted"/>
<accession>A0A7W9PDZ4</accession>